<dbReference type="InterPro" id="IPR010730">
    <property type="entry name" value="HET"/>
</dbReference>
<keyword evidence="3" id="KW-1185">Reference proteome</keyword>
<dbReference type="Proteomes" id="UP000054266">
    <property type="component" value="Unassembled WGS sequence"/>
</dbReference>
<evidence type="ECO:0000313" key="2">
    <source>
        <dbReference type="EMBL" id="KIW66680.1"/>
    </source>
</evidence>
<dbReference type="InterPro" id="IPR052895">
    <property type="entry name" value="HetReg/Transcr_Mod"/>
</dbReference>
<dbReference type="Pfam" id="PF06985">
    <property type="entry name" value="HET"/>
    <property type="match status" value="1"/>
</dbReference>
<proteinExistence type="predicted"/>
<organism evidence="2 3">
    <name type="scientific">Phialophora macrospora</name>
    <dbReference type="NCBI Taxonomy" id="1851006"/>
    <lineage>
        <taxon>Eukaryota</taxon>
        <taxon>Fungi</taxon>
        <taxon>Dikarya</taxon>
        <taxon>Ascomycota</taxon>
        <taxon>Pezizomycotina</taxon>
        <taxon>Eurotiomycetes</taxon>
        <taxon>Chaetothyriomycetidae</taxon>
        <taxon>Chaetothyriales</taxon>
        <taxon>Herpotrichiellaceae</taxon>
        <taxon>Phialophora</taxon>
    </lineage>
</organism>
<dbReference type="AlphaFoldDB" id="A0A0D2FIT3"/>
<evidence type="ECO:0000259" key="1">
    <source>
        <dbReference type="Pfam" id="PF06985"/>
    </source>
</evidence>
<dbReference type="HOGENOM" id="CLU_004184_7_4_1"/>
<dbReference type="PANTHER" id="PTHR24148:SF64">
    <property type="entry name" value="HETEROKARYON INCOMPATIBILITY DOMAIN-CONTAINING PROTEIN"/>
    <property type="match status" value="1"/>
</dbReference>
<sequence>MTEYSPVPPSPYQFIDLQTETSFRVLELLPGQEDAPISCLLHLADWTRPPVYEALSYAWGDHKLKTPIKCHGKRLEVGRNLHSGLVHLRRPDRSRFLWVDCLCMHQTNIPERNRQVKQMRQIYAKAEAVLTWLGPDTPDGLAKAATDSIREISDFLCERLGLEIANLSTLSNVYHEILYKNRDALPPPNECHFSSDATWQALIWFYSHSYFTRLWIIQEINASTHRVVQCGRQRIEWDHVDLVAGYIIMDTAFSNRFGFSKTHCWWTATVTTERMRKPENWLFMLYLASNFACQDERDMIYGLRGLMDLPEPSEQARLLNPDYDKSTVEVFRDSVEAAMLHFQNTDVLLYLVGDESPSWIPRWDRPMLFRNPFRFGKPLPWKPAGVSHPQWRIDKPRNVLSVSGYLIDIVESACAYNERYFSNATLQTVEGKEELRSTWPRILDLLVGCQRPQSAPPVNTTLLTAAATALSFGLDADANPADPHHLLDNFIAYLRVVLPADLFAIYVPADVAELALQNGSGSAFGKPVWDFAYPDAGFFVTSARLVGCSVCVPQRGDAVIAPLGSTYPLIVRPRPKAEQEGEQDGPFLIKGYAYVHGAMRGEKAEGCDVRVFEIH</sequence>
<protein>
    <recommendedName>
        <fullName evidence="1">Heterokaryon incompatibility domain-containing protein</fullName>
    </recommendedName>
</protein>
<name>A0A0D2FIT3_9EURO</name>
<accession>A0A0D2FIT3</accession>
<dbReference type="STRING" id="5601.A0A0D2FIT3"/>
<evidence type="ECO:0000313" key="3">
    <source>
        <dbReference type="Proteomes" id="UP000054266"/>
    </source>
</evidence>
<dbReference type="PANTHER" id="PTHR24148">
    <property type="entry name" value="ANKYRIN REPEAT DOMAIN-CONTAINING PROTEIN 39 HOMOLOG-RELATED"/>
    <property type="match status" value="1"/>
</dbReference>
<dbReference type="EMBL" id="KN846959">
    <property type="protein sequence ID" value="KIW66680.1"/>
    <property type="molecule type" value="Genomic_DNA"/>
</dbReference>
<reference evidence="2 3" key="1">
    <citation type="submission" date="2015-01" db="EMBL/GenBank/DDBJ databases">
        <title>The Genome Sequence of Capronia semiimmersa CBS27337.</title>
        <authorList>
            <consortium name="The Broad Institute Genomics Platform"/>
            <person name="Cuomo C."/>
            <person name="de Hoog S."/>
            <person name="Gorbushina A."/>
            <person name="Stielow B."/>
            <person name="Teixiera M."/>
            <person name="Abouelleil A."/>
            <person name="Chapman S.B."/>
            <person name="Priest M."/>
            <person name="Young S.K."/>
            <person name="Wortman J."/>
            <person name="Nusbaum C."/>
            <person name="Birren B."/>
        </authorList>
    </citation>
    <scope>NUCLEOTIDE SEQUENCE [LARGE SCALE GENOMIC DNA]</scope>
    <source>
        <strain evidence="2 3">CBS 27337</strain>
    </source>
</reference>
<gene>
    <name evidence="2" type="ORF">PV04_05989</name>
</gene>
<feature type="domain" description="Heterokaryon incompatibility" evidence="1">
    <location>
        <begin position="52"/>
        <end position="219"/>
    </location>
</feature>